<gene>
    <name evidence="3" type="ORF">OLEA9_A001116</name>
</gene>
<evidence type="ECO:0000256" key="1">
    <source>
        <dbReference type="SAM" id="MobiDB-lite"/>
    </source>
</evidence>
<dbReference type="PANTHER" id="PTHR37908">
    <property type="entry name" value="TRANSMEMBRANE PROTEIN"/>
    <property type="match status" value="1"/>
</dbReference>
<evidence type="ECO:0000313" key="4">
    <source>
        <dbReference type="Proteomes" id="UP000594638"/>
    </source>
</evidence>
<feature type="signal peptide" evidence="2">
    <location>
        <begin position="1"/>
        <end position="25"/>
    </location>
</feature>
<evidence type="ECO:0000256" key="2">
    <source>
        <dbReference type="SAM" id="SignalP"/>
    </source>
</evidence>
<dbReference type="Proteomes" id="UP000594638">
    <property type="component" value="Unassembled WGS sequence"/>
</dbReference>
<sequence>MDRSCYNTILVLSFLLMLSFSHGLGRKLMGSFVHGNSARDHFIEGNSREMMELDYVDAGPNFNDQSGLFTSPPPSPSPGLGY</sequence>
<feature type="region of interest" description="Disordered" evidence="1">
    <location>
        <begin position="62"/>
        <end position="82"/>
    </location>
</feature>
<keyword evidence="4" id="KW-1185">Reference proteome</keyword>
<dbReference type="Gramene" id="OE9A001116T1">
    <property type="protein sequence ID" value="OE9A001116C1"/>
    <property type="gene ID" value="OE9A001116"/>
</dbReference>
<dbReference type="OrthoDB" id="1298833at2759"/>
<accession>A0A8S0R7J5</accession>
<organism evidence="3 4">
    <name type="scientific">Olea europaea subsp. europaea</name>
    <dbReference type="NCBI Taxonomy" id="158383"/>
    <lineage>
        <taxon>Eukaryota</taxon>
        <taxon>Viridiplantae</taxon>
        <taxon>Streptophyta</taxon>
        <taxon>Embryophyta</taxon>
        <taxon>Tracheophyta</taxon>
        <taxon>Spermatophyta</taxon>
        <taxon>Magnoliopsida</taxon>
        <taxon>eudicotyledons</taxon>
        <taxon>Gunneridae</taxon>
        <taxon>Pentapetalae</taxon>
        <taxon>asterids</taxon>
        <taxon>lamiids</taxon>
        <taxon>Lamiales</taxon>
        <taxon>Oleaceae</taxon>
        <taxon>Oleeae</taxon>
        <taxon>Olea</taxon>
    </lineage>
</organism>
<reference evidence="3 4" key="1">
    <citation type="submission" date="2019-12" db="EMBL/GenBank/DDBJ databases">
        <authorList>
            <person name="Alioto T."/>
            <person name="Alioto T."/>
            <person name="Gomez Garrido J."/>
        </authorList>
    </citation>
    <scope>NUCLEOTIDE SEQUENCE [LARGE SCALE GENOMIC DNA]</scope>
</reference>
<comment type="caution">
    <text evidence="3">The sequence shown here is derived from an EMBL/GenBank/DDBJ whole genome shotgun (WGS) entry which is preliminary data.</text>
</comment>
<evidence type="ECO:0000313" key="3">
    <source>
        <dbReference type="EMBL" id="CAA2974283.1"/>
    </source>
</evidence>
<dbReference type="PANTHER" id="PTHR37908:SF3">
    <property type="entry name" value="TRANSMEMBRANE PROTEIN"/>
    <property type="match status" value="1"/>
</dbReference>
<name>A0A8S0R7J5_OLEEU</name>
<dbReference type="EMBL" id="CACTIH010002161">
    <property type="protein sequence ID" value="CAA2974283.1"/>
    <property type="molecule type" value="Genomic_DNA"/>
</dbReference>
<feature type="compositionally biased region" description="Pro residues" evidence="1">
    <location>
        <begin position="71"/>
        <end position="82"/>
    </location>
</feature>
<proteinExistence type="predicted"/>
<protein>
    <submittedName>
        <fullName evidence="3">Uncharacterized protein</fullName>
    </submittedName>
</protein>
<keyword evidence="2" id="KW-0732">Signal</keyword>
<feature type="chain" id="PRO_5035714835" evidence="2">
    <location>
        <begin position="26"/>
        <end position="82"/>
    </location>
</feature>
<dbReference type="AlphaFoldDB" id="A0A8S0R7J5"/>